<dbReference type="RefSeq" id="WP_048675843.1">
    <property type="nucleotide sequence ID" value="NZ_CBTJ020000101.1"/>
</dbReference>
<dbReference type="EMBL" id="CBTJ020000101">
    <property type="protein sequence ID" value="CDI04106.1"/>
    <property type="molecule type" value="Genomic_DNA"/>
</dbReference>
<accession>W6M831</accession>
<dbReference type="STRING" id="1400863.BN873_890012"/>
<evidence type="ECO:0000256" key="1">
    <source>
        <dbReference type="SAM" id="Coils"/>
    </source>
</evidence>
<reference evidence="3" key="2">
    <citation type="submission" date="2014-03" db="EMBL/GenBank/DDBJ databases">
        <title>Candidatus Competibacter-lineage genomes retrieved from metagenomes reveal functional metabolic diversity.</title>
        <authorList>
            <person name="McIlroy S.J."/>
            <person name="Albertsen M."/>
            <person name="Andresen E.K."/>
            <person name="Saunders A.M."/>
            <person name="Kristiansen R."/>
            <person name="Stokholm-Bjerregaard M."/>
            <person name="Nielsen K.L."/>
            <person name="Nielsen P.H."/>
        </authorList>
    </citation>
    <scope>NUCLEOTIDE SEQUENCE</scope>
    <source>
        <strain evidence="3">Run_A_D11</strain>
    </source>
</reference>
<keyword evidence="1" id="KW-0175">Coiled coil</keyword>
<evidence type="ECO:0000313" key="4">
    <source>
        <dbReference type="Proteomes" id="UP000035760"/>
    </source>
</evidence>
<proteinExistence type="predicted"/>
<feature type="coiled-coil region" evidence="1">
    <location>
        <begin position="39"/>
        <end position="108"/>
    </location>
</feature>
<feature type="compositionally biased region" description="Polar residues" evidence="2">
    <location>
        <begin position="184"/>
        <end position="211"/>
    </location>
</feature>
<organism evidence="3 4">
    <name type="scientific">Candidatus Competibacter denitrificans Run_A_D11</name>
    <dbReference type="NCBI Taxonomy" id="1400863"/>
    <lineage>
        <taxon>Bacteria</taxon>
        <taxon>Pseudomonadati</taxon>
        <taxon>Pseudomonadota</taxon>
        <taxon>Gammaproteobacteria</taxon>
        <taxon>Candidatus Competibacteraceae</taxon>
        <taxon>Candidatus Competibacter</taxon>
    </lineage>
</organism>
<feature type="region of interest" description="Disordered" evidence="2">
    <location>
        <begin position="174"/>
        <end position="217"/>
    </location>
</feature>
<evidence type="ECO:0000256" key="2">
    <source>
        <dbReference type="SAM" id="MobiDB-lite"/>
    </source>
</evidence>
<sequence length="217" mass="23993">MDLAVLKDRLGDQYDALETYVNTLIGQRDAARKESIDGRKALKAENEALKAAKATLFEKLGLDDEADLATLPDAKGQAEAVKQFEARVKRLEKDLADTTKQRDDGQQRYRQVLAEKEMQKALAHHAFVDQELVEDYVKSRLVWDDDALMYRHGETPMALDEGVKLLVKDRPHLLKQAPAGGSGWNPTGQSSGSPDPNTLRQQLRAQVSSGNPAAKSA</sequence>
<reference evidence="3" key="1">
    <citation type="submission" date="2013-07" db="EMBL/GenBank/DDBJ databases">
        <authorList>
            <person name="McIlroy S."/>
        </authorList>
    </citation>
    <scope>NUCLEOTIDE SEQUENCE [LARGE SCALE GENOMIC DNA]</scope>
    <source>
        <strain evidence="3">Run_A_D11</strain>
    </source>
</reference>
<protein>
    <submittedName>
        <fullName evidence="3">Uncharacterized protein</fullName>
    </submittedName>
</protein>
<evidence type="ECO:0000313" key="3">
    <source>
        <dbReference type="EMBL" id="CDI04106.1"/>
    </source>
</evidence>
<gene>
    <name evidence="3" type="ORF">BN873_890012</name>
</gene>
<dbReference type="Proteomes" id="UP000035760">
    <property type="component" value="Unassembled WGS sequence"/>
</dbReference>
<keyword evidence="4" id="KW-1185">Reference proteome</keyword>
<dbReference type="AlphaFoldDB" id="W6M831"/>
<name>W6M831_9GAMM</name>
<comment type="caution">
    <text evidence="3">The sequence shown here is derived from an EMBL/GenBank/DDBJ whole genome shotgun (WGS) entry which is preliminary data.</text>
</comment>